<dbReference type="SUPFAM" id="SSF103473">
    <property type="entry name" value="MFS general substrate transporter"/>
    <property type="match status" value="1"/>
</dbReference>
<dbReference type="Pfam" id="PF07690">
    <property type="entry name" value="MFS_1"/>
    <property type="match status" value="1"/>
</dbReference>
<dbReference type="InterPro" id="IPR005964">
    <property type="entry name" value="Glc/Gal_transptr_bac"/>
</dbReference>
<gene>
    <name evidence="9" type="ORF">OD750_014615</name>
</gene>
<dbReference type="EMBL" id="JAOVZO020000018">
    <property type="protein sequence ID" value="MDC8013772.1"/>
    <property type="molecule type" value="Genomic_DNA"/>
</dbReference>
<comment type="similarity">
    <text evidence="3">Belongs to the major facilitator superfamily. FHS transporter (TC 2.A.1.7) family.</text>
</comment>
<evidence type="ECO:0000256" key="5">
    <source>
        <dbReference type="ARBA" id="ARBA00022692"/>
    </source>
</evidence>
<name>A0A9X3YLE4_9GAMM</name>
<feature type="transmembrane region" description="Helical" evidence="8">
    <location>
        <begin position="196"/>
        <end position="214"/>
    </location>
</feature>
<evidence type="ECO:0000256" key="3">
    <source>
        <dbReference type="ARBA" id="ARBA00009120"/>
    </source>
</evidence>
<evidence type="ECO:0000313" key="10">
    <source>
        <dbReference type="Proteomes" id="UP001139971"/>
    </source>
</evidence>
<feature type="transmembrane region" description="Helical" evidence="8">
    <location>
        <begin position="334"/>
        <end position="356"/>
    </location>
</feature>
<sequence length="432" mass="45714">MTSVTTGDSYKSSVATIGVLFFIFGFVTWLNGPLIAFVKLAFDLDTDAKAFLVTMAFYMAYFFLALPSSWILVRTGMKRGMAIGLGVMAVGTVVFGTFATARNYPVCLAGLFVIGSGLSLLQTASNPYISILGPIESAAARISVMGICNKLAGILSPIVFGMLVMKDVDHFESRVAAAATPEIRNELLNQFAAAVYWPYMAMAALLVGLAFWIVKSPLPEVRAAEANASSDGGKKGSIFQFPHLWLGVLCLFLYVGVEVLAGDAIGTYGKGFGLPTSQTAYFPSFTLTGMLIGYVVGLFAIPKYLSQERGLAISAVLGIVFCVLAYVTKGYVSVAFIAALGLANALMWPAIFPLAIAGLGRFTETGSALLIMGIAGGALIPSLFARLKDHYDFQLVFLAIAAPCYLYILFYALKGYAAGRRAAATGAAALAS</sequence>
<dbReference type="RefSeq" id="WP_263541420.1">
    <property type="nucleotide sequence ID" value="NZ_JAOVZO020000018.1"/>
</dbReference>
<keyword evidence="4" id="KW-1003">Cell membrane</keyword>
<proteinExistence type="inferred from homology"/>
<feature type="transmembrane region" description="Helical" evidence="8">
    <location>
        <begin position="244"/>
        <end position="268"/>
    </location>
</feature>
<evidence type="ECO:0000256" key="8">
    <source>
        <dbReference type="SAM" id="Phobius"/>
    </source>
</evidence>
<comment type="subcellular location">
    <subcellularLocation>
        <location evidence="2">Cell inner membrane</location>
        <topology evidence="2">Multi-pass membrane protein</topology>
    </subcellularLocation>
</comment>
<comment type="caution">
    <text evidence="9">The sequence shown here is derived from an EMBL/GenBank/DDBJ whole genome shotgun (WGS) entry which is preliminary data.</text>
</comment>
<dbReference type="PANTHER" id="PTHR43702">
    <property type="entry name" value="L-FUCOSE-PROTON SYMPORTER"/>
    <property type="match status" value="1"/>
</dbReference>
<dbReference type="PANTHER" id="PTHR43702:SF12">
    <property type="entry name" value="N-ACETYL GLUCOSAMINE TRANSPORTER NAGP"/>
    <property type="match status" value="1"/>
</dbReference>
<dbReference type="GO" id="GO:0005886">
    <property type="term" value="C:plasma membrane"/>
    <property type="evidence" value="ECO:0007669"/>
    <property type="project" value="UniProtKB-SubCell"/>
</dbReference>
<feature type="transmembrane region" description="Helical" evidence="8">
    <location>
        <begin position="12"/>
        <end position="30"/>
    </location>
</feature>
<evidence type="ECO:0000256" key="1">
    <source>
        <dbReference type="ARBA" id="ARBA00003321"/>
    </source>
</evidence>
<dbReference type="NCBIfam" id="TIGR01272">
    <property type="entry name" value="gluP"/>
    <property type="match status" value="1"/>
</dbReference>
<dbReference type="GO" id="GO:1904659">
    <property type="term" value="P:D-glucose transmembrane transport"/>
    <property type="evidence" value="ECO:0007669"/>
    <property type="project" value="InterPro"/>
</dbReference>
<dbReference type="InterPro" id="IPR036259">
    <property type="entry name" value="MFS_trans_sf"/>
</dbReference>
<keyword evidence="7 8" id="KW-0472">Membrane</keyword>
<reference evidence="9" key="1">
    <citation type="submission" date="2023-02" db="EMBL/GenBank/DDBJ databases">
        <title>Tahibacter soli sp. nov. isolated from soil.</title>
        <authorList>
            <person name="Baek J.H."/>
            <person name="Lee J.K."/>
            <person name="Choi D.G."/>
            <person name="Jeon C.O."/>
        </authorList>
    </citation>
    <scope>NUCLEOTIDE SEQUENCE</scope>
    <source>
        <strain evidence="9">BL</strain>
    </source>
</reference>
<feature type="transmembrane region" description="Helical" evidence="8">
    <location>
        <begin position="368"/>
        <end position="387"/>
    </location>
</feature>
<evidence type="ECO:0000313" key="9">
    <source>
        <dbReference type="EMBL" id="MDC8013772.1"/>
    </source>
</evidence>
<dbReference type="GO" id="GO:0005354">
    <property type="term" value="F:galactose transmembrane transporter activity"/>
    <property type="evidence" value="ECO:0007669"/>
    <property type="project" value="InterPro"/>
</dbReference>
<feature type="transmembrane region" description="Helical" evidence="8">
    <location>
        <begin position="310"/>
        <end position="328"/>
    </location>
</feature>
<accession>A0A9X3YLE4</accession>
<comment type="function">
    <text evidence="1">Intake of glucose and galactose.</text>
</comment>
<feature type="transmembrane region" description="Helical" evidence="8">
    <location>
        <begin position="80"/>
        <end position="97"/>
    </location>
</feature>
<protein>
    <submittedName>
        <fullName evidence="9">Sugar MFS transporter</fullName>
    </submittedName>
</protein>
<dbReference type="CDD" id="cd17394">
    <property type="entry name" value="MFS_FucP_like"/>
    <property type="match status" value="1"/>
</dbReference>
<feature type="transmembrane region" description="Helical" evidence="8">
    <location>
        <begin position="393"/>
        <end position="413"/>
    </location>
</feature>
<feature type="transmembrane region" description="Helical" evidence="8">
    <location>
        <begin position="280"/>
        <end position="301"/>
    </location>
</feature>
<keyword evidence="5 8" id="KW-0812">Transmembrane</keyword>
<keyword evidence="6 8" id="KW-1133">Transmembrane helix</keyword>
<evidence type="ECO:0000256" key="2">
    <source>
        <dbReference type="ARBA" id="ARBA00004429"/>
    </source>
</evidence>
<dbReference type="InterPro" id="IPR011701">
    <property type="entry name" value="MFS"/>
</dbReference>
<dbReference type="Gene3D" id="1.20.1250.20">
    <property type="entry name" value="MFS general substrate transporter like domains"/>
    <property type="match status" value="2"/>
</dbReference>
<dbReference type="AlphaFoldDB" id="A0A9X3YLE4"/>
<evidence type="ECO:0000256" key="6">
    <source>
        <dbReference type="ARBA" id="ARBA00022989"/>
    </source>
</evidence>
<dbReference type="Proteomes" id="UP001139971">
    <property type="component" value="Unassembled WGS sequence"/>
</dbReference>
<evidence type="ECO:0000256" key="7">
    <source>
        <dbReference type="ARBA" id="ARBA00023136"/>
    </source>
</evidence>
<evidence type="ECO:0000256" key="4">
    <source>
        <dbReference type="ARBA" id="ARBA00022475"/>
    </source>
</evidence>
<dbReference type="GO" id="GO:0055056">
    <property type="term" value="F:D-glucose transmembrane transporter activity"/>
    <property type="evidence" value="ECO:0007669"/>
    <property type="project" value="InterPro"/>
</dbReference>
<dbReference type="InterPro" id="IPR050375">
    <property type="entry name" value="MFS_TsgA-like"/>
</dbReference>
<organism evidence="9 10">
    <name type="scientific">Tahibacter soli</name>
    <dbReference type="NCBI Taxonomy" id="2983605"/>
    <lineage>
        <taxon>Bacteria</taxon>
        <taxon>Pseudomonadati</taxon>
        <taxon>Pseudomonadota</taxon>
        <taxon>Gammaproteobacteria</taxon>
        <taxon>Lysobacterales</taxon>
        <taxon>Rhodanobacteraceae</taxon>
        <taxon>Tahibacter</taxon>
    </lineage>
</organism>
<feature type="transmembrane region" description="Helical" evidence="8">
    <location>
        <begin position="142"/>
        <end position="165"/>
    </location>
</feature>
<feature type="transmembrane region" description="Helical" evidence="8">
    <location>
        <begin position="50"/>
        <end position="73"/>
    </location>
</feature>
<keyword evidence="10" id="KW-1185">Reference proteome</keyword>